<gene>
    <name evidence="2" type="ORF">Acr_07g0000720</name>
</gene>
<dbReference type="Proteomes" id="UP000585474">
    <property type="component" value="Unassembled WGS sequence"/>
</dbReference>
<comment type="caution">
    <text evidence="2">The sequence shown here is derived from an EMBL/GenBank/DDBJ whole genome shotgun (WGS) entry which is preliminary data.</text>
</comment>
<reference evidence="2 3" key="1">
    <citation type="submission" date="2019-07" db="EMBL/GenBank/DDBJ databases">
        <title>De Novo Assembly of kiwifruit Actinidia rufa.</title>
        <authorList>
            <person name="Sugita-Konishi S."/>
            <person name="Sato K."/>
            <person name="Mori E."/>
            <person name="Abe Y."/>
            <person name="Kisaki G."/>
            <person name="Hamano K."/>
            <person name="Suezawa K."/>
            <person name="Otani M."/>
            <person name="Fukuda T."/>
            <person name="Manabe T."/>
            <person name="Gomi K."/>
            <person name="Tabuchi M."/>
            <person name="Akimitsu K."/>
            <person name="Kataoka I."/>
        </authorList>
    </citation>
    <scope>NUCLEOTIDE SEQUENCE [LARGE SCALE GENOMIC DNA]</scope>
    <source>
        <strain evidence="3">cv. Fuchu</strain>
    </source>
</reference>
<accession>A0A7J0ETQ2</accession>
<evidence type="ECO:0000313" key="2">
    <source>
        <dbReference type="EMBL" id="GFY89875.1"/>
    </source>
</evidence>
<feature type="compositionally biased region" description="Basic and acidic residues" evidence="1">
    <location>
        <begin position="1"/>
        <end position="20"/>
    </location>
</feature>
<protein>
    <submittedName>
        <fullName evidence="2">Uncharacterized protein</fullName>
    </submittedName>
</protein>
<keyword evidence="3" id="KW-1185">Reference proteome</keyword>
<dbReference type="AlphaFoldDB" id="A0A7J0ETQ2"/>
<sequence>MAARDGDVADRSGAPERQRLGGEVVDVDDGDMVEAMMMGVVGRCRQQLAAGIGFGEVGGLGFGFEE</sequence>
<organism evidence="2 3">
    <name type="scientific">Actinidia rufa</name>
    <dbReference type="NCBI Taxonomy" id="165716"/>
    <lineage>
        <taxon>Eukaryota</taxon>
        <taxon>Viridiplantae</taxon>
        <taxon>Streptophyta</taxon>
        <taxon>Embryophyta</taxon>
        <taxon>Tracheophyta</taxon>
        <taxon>Spermatophyta</taxon>
        <taxon>Magnoliopsida</taxon>
        <taxon>eudicotyledons</taxon>
        <taxon>Gunneridae</taxon>
        <taxon>Pentapetalae</taxon>
        <taxon>asterids</taxon>
        <taxon>Ericales</taxon>
        <taxon>Actinidiaceae</taxon>
        <taxon>Actinidia</taxon>
    </lineage>
</organism>
<evidence type="ECO:0000313" key="3">
    <source>
        <dbReference type="Proteomes" id="UP000585474"/>
    </source>
</evidence>
<feature type="region of interest" description="Disordered" evidence="1">
    <location>
        <begin position="1"/>
        <end position="21"/>
    </location>
</feature>
<dbReference type="EMBL" id="BJWL01000007">
    <property type="protein sequence ID" value="GFY89875.1"/>
    <property type="molecule type" value="Genomic_DNA"/>
</dbReference>
<name>A0A7J0ETQ2_9ERIC</name>
<evidence type="ECO:0000256" key="1">
    <source>
        <dbReference type="SAM" id="MobiDB-lite"/>
    </source>
</evidence>
<proteinExistence type="predicted"/>